<protein>
    <recommendedName>
        <fullName evidence="1">Transcriptional regulator DauR-like HTH domain-containing protein</fullName>
    </recommendedName>
</protein>
<feature type="domain" description="Transcriptional regulator DauR-like HTH" evidence="1">
    <location>
        <begin position="4"/>
        <end position="30"/>
    </location>
</feature>
<dbReference type="InterPro" id="IPR039445">
    <property type="entry name" value="DauR-like_HTH"/>
</dbReference>
<evidence type="ECO:0000313" key="2">
    <source>
        <dbReference type="EMBL" id="ATF09822.1"/>
    </source>
</evidence>
<evidence type="ECO:0000259" key="1">
    <source>
        <dbReference type="Pfam" id="PF13309"/>
    </source>
</evidence>
<dbReference type="AlphaFoldDB" id="A0A291B9Z7"/>
<accession>A0A291B9Z7</accession>
<gene>
    <name evidence="2" type="ORF">BTN50_1342</name>
</gene>
<dbReference type="EMBL" id="CP020660">
    <property type="protein sequence ID" value="ATF09822.1"/>
    <property type="molecule type" value="Genomic_DNA"/>
</dbReference>
<dbReference type="KEGG" id="elux:BTN50_1342"/>
<keyword evidence="3" id="KW-1185">Reference proteome</keyword>
<organism evidence="2 3">
    <name type="scientific">Candidatus Enterovibrio altilux</name>
    <dbReference type="NCBI Taxonomy" id="1927128"/>
    <lineage>
        <taxon>Bacteria</taxon>
        <taxon>Pseudomonadati</taxon>
        <taxon>Pseudomonadota</taxon>
        <taxon>Gammaproteobacteria</taxon>
        <taxon>Vibrionales</taxon>
        <taxon>Vibrionaceae</taxon>
        <taxon>Enterovibrio</taxon>
    </lineage>
</organism>
<reference evidence="3" key="1">
    <citation type="submission" date="2017-04" db="EMBL/GenBank/DDBJ databases">
        <title>Genome evolution of the luminous symbionts of deep sea anglerfish.</title>
        <authorList>
            <person name="Hendry T.A."/>
        </authorList>
    </citation>
    <scope>NUCLEOTIDE SEQUENCE [LARGE SCALE GENOMIC DNA]</scope>
</reference>
<dbReference type="Proteomes" id="UP000218160">
    <property type="component" value="Chromosome 1"/>
</dbReference>
<evidence type="ECO:0000313" key="3">
    <source>
        <dbReference type="Proteomes" id="UP000218160"/>
    </source>
</evidence>
<dbReference type="Pfam" id="PF13309">
    <property type="entry name" value="HTH_22"/>
    <property type="match status" value="1"/>
</dbReference>
<name>A0A291B9Z7_9GAMM</name>
<proteinExistence type="predicted"/>
<sequence length="39" mass="4752">MIKIFNIKDAINYVADRLDVSKHTVYFYIRQYKGEEIKK</sequence>